<dbReference type="AlphaFoldDB" id="A0A915HX70"/>
<proteinExistence type="predicted"/>
<dbReference type="Proteomes" id="UP000887565">
    <property type="component" value="Unplaced"/>
</dbReference>
<keyword evidence="1" id="KW-1185">Reference proteome</keyword>
<protein>
    <submittedName>
        <fullName evidence="2">Uncharacterized protein</fullName>
    </submittedName>
</protein>
<organism evidence="1 2">
    <name type="scientific">Romanomermis culicivorax</name>
    <name type="common">Nematode worm</name>
    <dbReference type="NCBI Taxonomy" id="13658"/>
    <lineage>
        <taxon>Eukaryota</taxon>
        <taxon>Metazoa</taxon>
        <taxon>Ecdysozoa</taxon>
        <taxon>Nematoda</taxon>
        <taxon>Enoplea</taxon>
        <taxon>Dorylaimia</taxon>
        <taxon>Mermithida</taxon>
        <taxon>Mermithoidea</taxon>
        <taxon>Mermithidae</taxon>
        <taxon>Romanomermis</taxon>
    </lineage>
</organism>
<evidence type="ECO:0000313" key="1">
    <source>
        <dbReference type="Proteomes" id="UP000887565"/>
    </source>
</evidence>
<name>A0A915HX70_ROMCU</name>
<reference evidence="2" key="1">
    <citation type="submission" date="2022-11" db="UniProtKB">
        <authorList>
            <consortium name="WormBaseParasite"/>
        </authorList>
    </citation>
    <scope>IDENTIFICATION</scope>
</reference>
<accession>A0A915HX70</accession>
<evidence type="ECO:0000313" key="2">
    <source>
        <dbReference type="WBParaSite" id="nRc.2.0.1.t06167-RA"/>
    </source>
</evidence>
<sequence>MVYAATTKRKDISALRFIHTDFEMAAYNAIQQVFPNVSIKGIEPKNTTAWLTQFWNDEGLIGELIGCVKL</sequence>
<dbReference type="WBParaSite" id="nRc.2.0.1.t06167-RA">
    <property type="protein sequence ID" value="nRc.2.0.1.t06167-RA"/>
    <property type="gene ID" value="nRc.2.0.1.g06167"/>
</dbReference>